<dbReference type="Proteomes" id="UP001206925">
    <property type="component" value="Unassembled WGS sequence"/>
</dbReference>
<accession>A0AAD5D9E9</accession>
<name>A0AAD5D9E9_AMBAR</name>
<evidence type="ECO:0000313" key="1">
    <source>
        <dbReference type="EMBL" id="KAI7754551.1"/>
    </source>
</evidence>
<reference evidence="1" key="1">
    <citation type="submission" date="2022-06" db="EMBL/GenBank/DDBJ databases">
        <title>Uncovering the hologenomic basis of an extraordinary plant invasion.</title>
        <authorList>
            <person name="Bieker V.C."/>
            <person name="Martin M.D."/>
            <person name="Gilbert T."/>
            <person name="Hodgins K."/>
            <person name="Battlay P."/>
            <person name="Petersen B."/>
            <person name="Wilson J."/>
        </authorList>
    </citation>
    <scope>NUCLEOTIDE SEQUENCE</scope>
    <source>
        <strain evidence="1">AA19_3_7</strain>
        <tissue evidence="1">Leaf</tissue>
    </source>
</reference>
<dbReference type="AlphaFoldDB" id="A0AAD5D9E9"/>
<gene>
    <name evidence="1" type="ORF">M8C21_013445</name>
</gene>
<protein>
    <submittedName>
        <fullName evidence="1">Uncharacterized protein</fullName>
    </submittedName>
</protein>
<comment type="caution">
    <text evidence="1">The sequence shown here is derived from an EMBL/GenBank/DDBJ whole genome shotgun (WGS) entry which is preliminary data.</text>
</comment>
<proteinExistence type="predicted"/>
<keyword evidence="2" id="KW-1185">Reference proteome</keyword>
<dbReference type="EMBL" id="JAMZMK010003049">
    <property type="protein sequence ID" value="KAI7754551.1"/>
    <property type="molecule type" value="Genomic_DNA"/>
</dbReference>
<organism evidence="1 2">
    <name type="scientific">Ambrosia artemisiifolia</name>
    <name type="common">Common ragweed</name>
    <dbReference type="NCBI Taxonomy" id="4212"/>
    <lineage>
        <taxon>Eukaryota</taxon>
        <taxon>Viridiplantae</taxon>
        <taxon>Streptophyta</taxon>
        <taxon>Embryophyta</taxon>
        <taxon>Tracheophyta</taxon>
        <taxon>Spermatophyta</taxon>
        <taxon>Magnoliopsida</taxon>
        <taxon>eudicotyledons</taxon>
        <taxon>Gunneridae</taxon>
        <taxon>Pentapetalae</taxon>
        <taxon>asterids</taxon>
        <taxon>campanulids</taxon>
        <taxon>Asterales</taxon>
        <taxon>Asteraceae</taxon>
        <taxon>Asteroideae</taxon>
        <taxon>Heliantheae alliance</taxon>
        <taxon>Heliantheae</taxon>
        <taxon>Ambrosia</taxon>
    </lineage>
</organism>
<sequence length="70" mass="8043">MCSDSRDSLNGAEMIAVYKFWIMTIACAYSYKVMFSSDVAYRNNDEQPKPQNPSMAHLGLVTAHPLKRRW</sequence>
<evidence type="ECO:0000313" key="2">
    <source>
        <dbReference type="Proteomes" id="UP001206925"/>
    </source>
</evidence>
<feature type="non-terminal residue" evidence="1">
    <location>
        <position position="1"/>
    </location>
</feature>